<accession>A0A249SMD3</accession>
<evidence type="ECO:0000256" key="4">
    <source>
        <dbReference type="ARBA" id="ARBA00022597"/>
    </source>
</evidence>
<dbReference type="RefSeq" id="WP_027875844.1">
    <property type="nucleotide sequence ID" value="NZ_CP023173.1"/>
</dbReference>
<dbReference type="SUPFAM" id="SSF55604">
    <property type="entry name" value="Glucose permease domain IIB"/>
    <property type="match status" value="1"/>
</dbReference>
<dbReference type="InterPro" id="IPR003352">
    <property type="entry name" value="PTS_EIIC"/>
</dbReference>
<comment type="subcellular location">
    <subcellularLocation>
        <location evidence="1">Cell membrane</location>
        <topology evidence="1">Multi-pass membrane protein</topology>
    </subcellularLocation>
</comment>
<protein>
    <submittedName>
        <fullName evidence="16">Uncharacterized protein</fullName>
    </submittedName>
</protein>
<dbReference type="SUPFAM" id="SSF51261">
    <property type="entry name" value="Duplicated hybrid motif"/>
    <property type="match status" value="1"/>
</dbReference>
<feature type="domain" description="PTS EIIC type-1" evidence="15">
    <location>
        <begin position="281"/>
        <end position="680"/>
    </location>
</feature>
<keyword evidence="3" id="KW-1003">Cell membrane</keyword>
<keyword evidence="2" id="KW-0813">Transport</keyword>
<feature type="transmembrane region" description="Helical" evidence="12">
    <location>
        <begin position="403"/>
        <end position="425"/>
    </location>
</feature>
<dbReference type="Pfam" id="PF02378">
    <property type="entry name" value="PTS_EIIC"/>
    <property type="match status" value="1"/>
</dbReference>
<keyword evidence="17" id="KW-1185">Reference proteome</keyword>
<dbReference type="InterPro" id="IPR050558">
    <property type="entry name" value="PTS_Sugar-Specific_Components"/>
</dbReference>
<dbReference type="Pfam" id="PF00358">
    <property type="entry name" value="PTS_EIIA_1"/>
    <property type="match status" value="1"/>
</dbReference>
<dbReference type="Gene3D" id="3.30.1360.60">
    <property type="entry name" value="Glucose permease domain IIB"/>
    <property type="match status" value="1"/>
</dbReference>
<keyword evidence="5" id="KW-0808">Transferase</keyword>
<dbReference type="STRING" id="1336232.GCA_000518825_00769"/>
<dbReference type="PROSITE" id="PS51103">
    <property type="entry name" value="PTS_EIIC_TYPE_1"/>
    <property type="match status" value="1"/>
</dbReference>
<dbReference type="PROSITE" id="PS51093">
    <property type="entry name" value="PTS_EIIA_TYPE_1"/>
    <property type="match status" value="1"/>
</dbReference>
<dbReference type="Pfam" id="PF00367">
    <property type="entry name" value="PTS_EIIB"/>
    <property type="match status" value="1"/>
</dbReference>
<feature type="active site" description="Phosphocysteine intermediate; for EIIB activity" evidence="11">
    <location>
        <position position="196"/>
    </location>
</feature>
<evidence type="ECO:0000256" key="11">
    <source>
        <dbReference type="PROSITE-ProRule" id="PRU00421"/>
    </source>
</evidence>
<feature type="transmembrane region" description="Helical" evidence="12">
    <location>
        <begin position="498"/>
        <end position="520"/>
    </location>
</feature>
<dbReference type="GO" id="GO:0008982">
    <property type="term" value="F:protein-N(PI)-phosphohistidine-sugar phosphotransferase activity"/>
    <property type="evidence" value="ECO:0007669"/>
    <property type="project" value="InterPro"/>
</dbReference>
<evidence type="ECO:0000256" key="3">
    <source>
        <dbReference type="ARBA" id="ARBA00022475"/>
    </source>
</evidence>
<dbReference type="PROSITE" id="PS01035">
    <property type="entry name" value="PTS_EIIB_TYPE_1_CYS"/>
    <property type="match status" value="1"/>
</dbReference>
<dbReference type="KEGG" id="mchc:CK556_00105"/>
<feature type="transmembrane region" description="Helical" evidence="12">
    <location>
        <begin position="586"/>
        <end position="603"/>
    </location>
</feature>
<reference evidence="16 17" key="1">
    <citation type="submission" date="2017-08" db="EMBL/GenBank/DDBJ databases">
        <title>Complete Genome Sequence of Mesoplasma chauliocola.</title>
        <authorList>
            <person name="Knight T.F.Jr."/>
            <person name="Citino T."/>
        </authorList>
    </citation>
    <scope>NUCLEOTIDE SEQUENCE [LARGE SCALE GENOMIC DNA]</scope>
    <source>
        <strain evidence="16 17">CHPA-2</strain>
    </source>
</reference>
<dbReference type="PANTHER" id="PTHR30175:SF1">
    <property type="entry name" value="PTS SYSTEM ARBUTIN-, CELLOBIOSE-, AND SALICIN-SPECIFIC EIIBC COMPONENT-RELATED"/>
    <property type="match status" value="1"/>
</dbReference>
<dbReference type="NCBIfam" id="TIGR00830">
    <property type="entry name" value="PTBA"/>
    <property type="match status" value="1"/>
</dbReference>
<dbReference type="Gene3D" id="2.70.70.10">
    <property type="entry name" value="Glucose Permease (Domain IIA)"/>
    <property type="match status" value="1"/>
</dbReference>
<dbReference type="GO" id="GO:0016301">
    <property type="term" value="F:kinase activity"/>
    <property type="evidence" value="ECO:0007669"/>
    <property type="project" value="UniProtKB-KW"/>
</dbReference>
<dbReference type="InterPro" id="IPR013013">
    <property type="entry name" value="PTS_EIIC_1"/>
</dbReference>
<feature type="transmembrane region" description="Helical" evidence="12">
    <location>
        <begin position="471"/>
        <end position="491"/>
    </location>
</feature>
<feature type="transmembrane region" description="Helical" evidence="12">
    <location>
        <begin position="446"/>
        <end position="465"/>
    </location>
</feature>
<dbReference type="InterPro" id="IPR018113">
    <property type="entry name" value="PTrfase_EIIB_Cys"/>
</dbReference>
<feature type="domain" description="PTS EIIB type-1" evidence="14">
    <location>
        <begin position="174"/>
        <end position="256"/>
    </location>
</feature>
<dbReference type="InterPro" id="IPR036878">
    <property type="entry name" value="Glu_permease_IIB"/>
</dbReference>
<evidence type="ECO:0000256" key="12">
    <source>
        <dbReference type="SAM" id="Phobius"/>
    </source>
</evidence>
<feature type="domain" description="PTS EIIA type-1" evidence="13">
    <location>
        <begin position="22"/>
        <end position="127"/>
    </location>
</feature>
<dbReference type="GO" id="GO:0009401">
    <property type="term" value="P:phosphoenolpyruvate-dependent sugar phosphotransferase system"/>
    <property type="evidence" value="ECO:0007669"/>
    <property type="project" value="UniProtKB-KW"/>
</dbReference>
<evidence type="ECO:0000256" key="10">
    <source>
        <dbReference type="ARBA" id="ARBA00023136"/>
    </source>
</evidence>
<dbReference type="InterPro" id="IPR001996">
    <property type="entry name" value="PTS_IIB_1"/>
</dbReference>
<feature type="transmembrane region" description="Helical" evidence="12">
    <location>
        <begin position="648"/>
        <end position="669"/>
    </location>
</feature>
<evidence type="ECO:0000256" key="7">
    <source>
        <dbReference type="ARBA" id="ARBA00022692"/>
    </source>
</evidence>
<dbReference type="InterPro" id="IPR011055">
    <property type="entry name" value="Dup_hybrid_motif"/>
</dbReference>
<keyword evidence="10 12" id="KW-0472">Membrane</keyword>
<evidence type="ECO:0000313" key="16">
    <source>
        <dbReference type="EMBL" id="ASZ08773.1"/>
    </source>
</evidence>
<evidence type="ECO:0000256" key="8">
    <source>
        <dbReference type="ARBA" id="ARBA00022777"/>
    </source>
</evidence>
<dbReference type="AlphaFoldDB" id="A0A249SMD3"/>
<proteinExistence type="predicted"/>
<feature type="transmembrane region" description="Helical" evidence="12">
    <location>
        <begin position="355"/>
        <end position="383"/>
    </location>
</feature>
<name>A0A249SMD3_9MOLU</name>
<feature type="transmembrane region" description="Helical" evidence="12">
    <location>
        <begin position="526"/>
        <end position="550"/>
    </location>
</feature>
<dbReference type="PANTHER" id="PTHR30175">
    <property type="entry name" value="PHOSPHOTRANSFERASE SYSTEM TRANSPORT PROTEIN"/>
    <property type="match status" value="1"/>
</dbReference>
<keyword evidence="8" id="KW-0418">Kinase</keyword>
<dbReference type="PROSITE" id="PS51098">
    <property type="entry name" value="PTS_EIIB_TYPE_1"/>
    <property type="match status" value="1"/>
</dbReference>
<sequence length="865" mass="96575">MKEIKIFAPSDGFVKYLAELNDGVFSEGMLGDGFVFEPSSKTLYSPLEKGEVAEIFHTKHAFFFKSEEAPTILMHIGLETVKLNGKPFKVKVNKNEKINLNSEIVEVDLKLLNDLNLVKSTPIVLDSMDSSNWKFVFKKTGKVKKGELIGVFSENSKVEKSNLEAYFGAENKYSIAAVQLNSFVGGKSNYSEVYNCMTRLRFKINDKSKVDENKISENQVVKGIIWNGEELQIVIGQDVYKLKDEISKLDVEINKNDKKQPFLKRSLAMFSGIMVPLIPIFIGTGLIQALIGILTLTNIMPTFTITSEGMEAIKNATGWDIFWLMLFVTGKSAPLFNGIAVAVSASKYFGLRLYVGVGIGLILSSPILFLGGGAFGAGGEWVLFTLGKINVSDPQLQYILDRWLTIMITAGNLKIFVIIPAVYFGKVLDEWIKTWISPLFELTCRSFLVYLIVGMFSLCILMPVWNFSEGIIGIIMYFISKIPFGIGLGVYTGLWQIFVIFGIHGTVGTIAVLQALVSLTSGQGGYAVFVPGQSISVYSQIGAIIGLIIVTKNKELKKQAMGMVPVGFLGITEPIIYGITLPRKRLFIAAIISAFIAGTFAGLVGVTARIGTGVGIFEGIGYFQYTAFDVDGTIAKATGQLSWIANGLWYVASCAIALVTAILISILMYKERISEKKSINIINKKLFNYIKKRNNLNYQEKENILNDLKGNFINLSSQDEIEIKKIEKILISILKAKVKISNIEEKQIKEKNKLSKRGRKAFKNNNIDQAEKIKSQIENSKYIFELEQATEKLNQIEKTLNLDWLNQFITSSNKEIINKIKKLNIFNKNELELLKNNYEEALSSVLIAYNFKKPFTVSEKFNFKK</sequence>
<keyword evidence="9 12" id="KW-1133">Transmembrane helix</keyword>
<keyword evidence="7 12" id="KW-0812">Transmembrane</keyword>
<evidence type="ECO:0000313" key="17">
    <source>
        <dbReference type="Proteomes" id="UP000232229"/>
    </source>
</evidence>
<feature type="transmembrane region" description="Helical" evidence="12">
    <location>
        <begin position="268"/>
        <end position="301"/>
    </location>
</feature>
<evidence type="ECO:0000259" key="14">
    <source>
        <dbReference type="PROSITE" id="PS51098"/>
    </source>
</evidence>
<dbReference type="CDD" id="cd00212">
    <property type="entry name" value="PTS_IIB_glc"/>
    <property type="match status" value="1"/>
</dbReference>
<dbReference type="EMBL" id="CP023173">
    <property type="protein sequence ID" value="ASZ08773.1"/>
    <property type="molecule type" value="Genomic_DNA"/>
</dbReference>
<evidence type="ECO:0000256" key="5">
    <source>
        <dbReference type="ARBA" id="ARBA00022679"/>
    </source>
</evidence>
<evidence type="ECO:0000259" key="15">
    <source>
        <dbReference type="PROSITE" id="PS51103"/>
    </source>
</evidence>
<gene>
    <name evidence="16" type="ORF">CK556_00105</name>
</gene>
<evidence type="ECO:0000259" key="13">
    <source>
        <dbReference type="PROSITE" id="PS51093"/>
    </source>
</evidence>
<dbReference type="InterPro" id="IPR001127">
    <property type="entry name" value="PTS_EIIA_1_perm"/>
</dbReference>
<dbReference type="GO" id="GO:0005886">
    <property type="term" value="C:plasma membrane"/>
    <property type="evidence" value="ECO:0007669"/>
    <property type="project" value="UniProtKB-SubCell"/>
</dbReference>
<evidence type="ECO:0000256" key="6">
    <source>
        <dbReference type="ARBA" id="ARBA00022683"/>
    </source>
</evidence>
<dbReference type="Proteomes" id="UP000232229">
    <property type="component" value="Chromosome"/>
</dbReference>
<keyword evidence="4" id="KW-0762">Sugar transport</keyword>
<keyword evidence="6" id="KW-0598">Phosphotransferase system</keyword>
<evidence type="ECO:0000256" key="1">
    <source>
        <dbReference type="ARBA" id="ARBA00004651"/>
    </source>
</evidence>
<dbReference type="GO" id="GO:0090563">
    <property type="term" value="F:protein-phosphocysteine-sugar phosphotransferase activity"/>
    <property type="evidence" value="ECO:0007669"/>
    <property type="project" value="TreeGrafter"/>
</dbReference>
<organism evidence="16 17">
    <name type="scientific">Mesoplasma chauliocola</name>
    <dbReference type="NCBI Taxonomy" id="216427"/>
    <lineage>
        <taxon>Bacteria</taxon>
        <taxon>Bacillati</taxon>
        <taxon>Mycoplasmatota</taxon>
        <taxon>Mollicutes</taxon>
        <taxon>Entomoplasmatales</taxon>
        <taxon>Entomoplasmataceae</taxon>
        <taxon>Mesoplasma</taxon>
    </lineage>
</organism>
<evidence type="ECO:0000256" key="9">
    <source>
        <dbReference type="ARBA" id="ARBA00022989"/>
    </source>
</evidence>
<evidence type="ECO:0000256" key="2">
    <source>
        <dbReference type="ARBA" id="ARBA00022448"/>
    </source>
</evidence>